<dbReference type="InterPro" id="IPR002716">
    <property type="entry name" value="PIN_dom"/>
</dbReference>
<dbReference type="SUPFAM" id="SSF88723">
    <property type="entry name" value="PIN domain-like"/>
    <property type="match status" value="1"/>
</dbReference>
<dbReference type="PATRIC" id="fig|1637645.4.peg.1677"/>
<dbReference type="Gene3D" id="3.40.50.1010">
    <property type="entry name" value="5'-nuclease"/>
    <property type="match status" value="1"/>
</dbReference>
<dbReference type="Proteomes" id="UP000033607">
    <property type="component" value="Unassembled WGS sequence"/>
</dbReference>
<protein>
    <submittedName>
        <fullName evidence="2">Twitching motility protein PilT</fullName>
    </submittedName>
</protein>
<dbReference type="InterPro" id="IPR029060">
    <property type="entry name" value="PIN-like_dom_sf"/>
</dbReference>
<dbReference type="Pfam" id="PF01850">
    <property type="entry name" value="PIN"/>
    <property type="match status" value="1"/>
</dbReference>
<evidence type="ECO:0000259" key="1">
    <source>
        <dbReference type="Pfam" id="PF01850"/>
    </source>
</evidence>
<reference evidence="2 3" key="1">
    <citation type="submission" date="2015-06" db="EMBL/GenBank/DDBJ databases">
        <title>Draft genome assembly of filamentous brackish cyanobacterium Limnoraphis robusta strain CS-951.</title>
        <authorList>
            <person name="Willis A."/>
            <person name="Parks M."/>
            <person name="Burford M.A."/>
        </authorList>
    </citation>
    <scope>NUCLEOTIDE SEQUENCE [LARGE SCALE GENOMIC DNA]</scope>
    <source>
        <strain evidence="2 3">CS-951</strain>
    </source>
</reference>
<dbReference type="PANTHER" id="PTHR36173:SF2">
    <property type="entry name" value="RIBONUCLEASE VAPC16"/>
    <property type="match status" value="1"/>
</dbReference>
<name>A0A0F5YEA9_9CYAN</name>
<proteinExistence type="predicted"/>
<accession>A0A0F5YEA9</accession>
<dbReference type="CDD" id="cd09872">
    <property type="entry name" value="PIN_Sll0205-like"/>
    <property type="match status" value="1"/>
</dbReference>
<dbReference type="InterPro" id="IPR052919">
    <property type="entry name" value="TA_system_RNase"/>
</dbReference>
<evidence type="ECO:0000313" key="2">
    <source>
        <dbReference type="EMBL" id="KKD37073.1"/>
    </source>
</evidence>
<feature type="domain" description="PIN" evidence="1">
    <location>
        <begin position="1"/>
        <end position="118"/>
    </location>
</feature>
<dbReference type="AlphaFoldDB" id="A0A0F5YEA9"/>
<dbReference type="PANTHER" id="PTHR36173">
    <property type="entry name" value="RIBONUCLEASE VAPC16-RELATED"/>
    <property type="match status" value="1"/>
</dbReference>
<sequence>MLLDTHTLLWFLDDNPKLTPEIRDTIETADTVVVSIITLWEIAIKLSIQKLELQLEFQELPSLLEQLNITVLPLIFADLQCYASLPLHHRDPFDRMLIAQAINHSLVIVSSDRAFDHYEIQRVRSEKL</sequence>
<gene>
    <name evidence="2" type="ORF">WN50_16460</name>
</gene>
<dbReference type="RefSeq" id="WP_046279653.1">
    <property type="nucleotide sequence ID" value="NZ_LATL02000083.1"/>
</dbReference>
<dbReference type="EMBL" id="LATL02000083">
    <property type="protein sequence ID" value="KKD37073.1"/>
    <property type="molecule type" value="Genomic_DNA"/>
</dbReference>
<evidence type="ECO:0000313" key="3">
    <source>
        <dbReference type="Proteomes" id="UP000033607"/>
    </source>
</evidence>
<dbReference type="InterPro" id="IPR041705">
    <property type="entry name" value="PIN_Sll0205"/>
</dbReference>
<organism evidence="2 3">
    <name type="scientific">Limnoraphis robusta CS-951</name>
    <dbReference type="NCBI Taxonomy" id="1637645"/>
    <lineage>
        <taxon>Bacteria</taxon>
        <taxon>Bacillati</taxon>
        <taxon>Cyanobacteriota</taxon>
        <taxon>Cyanophyceae</taxon>
        <taxon>Oscillatoriophycideae</taxon>
        <taxon>Oscillatoriales</taxon>
        <taxon>Sirenicapillariaceae</taxon>
        <taxon>Limnoraphis</taxon>
    </lineage>
</organism>
<comment type="caution">
    <text evidence="2">The sequence shown here is derived from an EMBL/GenBank/DDBJ whole genome shotgun (WGS) entry which is preliminary data.</text>
</comment>